<accession>A0ABU1JUV5</accession>
<evidence type="ECO:0000313" key="2">
    <source>
        <dbReference type="EMBL" id="MDR6292391.1"/>
    </source>
</evidence>
<dbReference type="Pfam" id="PF05506">
    <property type="entry name" value="PLipase_C_C"/>
    <property type="match status" value="1"/>
</dbReference>
<dbReference type="EMBL" id="JAVDPW010000009">
    <property type="protein sequence ID" value="MDR6292391.1"/>
    <property type="molecule type" value="Genomic_DNA"/>
</dbReference>
<comment type="caution">
    <text evidence="2">The sequence shown here is derived from an EMBL/GenBank/DDBJ whole genome shotgun (WGS) entry which is preliminary data.</text>
</comment>
<organism evidence="2 3">
    <name type="scientific">Inquilinus ginsengisoli</name>
    <dbReference type="NCBI Taxonomy" id="363840"/>
    <lineage>
        <taxon>Bacteria</taxon>
        <taxon>Pseudomonadati</taxon>
        <taxon>Pseudomonadota</taxon>
        <taxon>Alphaproteobacteria</taxon>
        <taxon>Rhodospirillales</taxon>
        <taxon>Rhodospirillaceae</taxon>
        <taxon>Inquilinus</taxon>
    </lineage>
</organism>
<proteinExistence type="predicted"/>
<dbReference type="Proteomes" id="UP001262410">
    <property type="component" value="Unassembled WGS sequence"/>
</dbReference>
<dbReference type="RefSeq" id="WP_309798453.1">
    <property type="nucleotide sequence ID" value="NZ_JAVDPW010000009.1"/>
</dbReference>
<evidence type="ECO:0000313" key="3">
    <source>
        <dbReference type="Proteomes" id="UP001262410"/>
    </source>
</evidence>
<dbReference type="InterPro" id="IPR008475">
    <property type="entry name" value="PLipase_C_C"/>
</dbReference>
<name>A0ABU1JUV5_9PROT</name>
<feature type="domain" description="Bacterial phospholipase C C-terminal" evidence="1">
    <location>
        <begin position="8"/>
        <end position="48"/>
    </location>
</feature>
<keyword evidence="3" id="KW-1185">Reference proteome</keyword>
<evidence type="ECO:0000259" key="1">
    <source>
        <dbReference type="Pfam" id="PF05506"/>
    </source>
</evidence>
<gene>
    <name evidence="2" type="ORF">E9232_004931</name>
</gene>
<sequence>MPMPAGDQGTLTVAPGATASRRWSRADSAGWYDFTIAADGFERRFAGRLETGRPGVSDPAMALHLAI</sequence>
<protein>
    <recommendedName>
        <fullName evidence="1">Bacterial phospholipase C C-terminal domain-containing protein</fullName>
    </recommendedName>
</protein>
<reference evidence="2 3" key="1">
    <citation type="submission" date="2023-07" db="EMBL/GenBank/DDBJ databases">
        <title>Sorghum-associated microbial communities from plants grown in Nebraska, USA.</title>
        <authorList>
            <person name="Schachtman D."/>
        </authorList>
    </citation>
    <scope>NUCLEOTIDE SEQUENCE [LARGE SCALE GENOMIC DNA]</scope>
    <source>
        <strain evidence="2 3">584</strain>
    </source>
</reference>